<reference evidence="2" key="1">
    <citation type="submission" date="2021-01" db="EMBL/GenBank/DDBJ databases">
        <authorList>
            <person name="Corre E."/>
            <person name="Pelletier E."/>
            <person name="Niang G."/>
            <person name="Scheremetjew M."/>
            <person name="Finn R."/>
            <person name="Kale V."/>
            <person name="Holt S."/>
            <person name="Cochrane G."/>
            <person name="Meng A."/>
            <person name="Brown T."/>
            <person name="Cohen L."/>
        </authorList>
    </citation>
    <scope>NUCLEOTIDE SEQUENCE</scope>
    <source>
        <strain evidence="2">RCC3387</strain>
    </source>
</reference>
<evidence type="ECO:0000313" key="2">
    <source>
        <dbReference type="EMBL" id="CAD9602960.1"/>
    </source>
</evidence>
<proteinExistence type="predicted"/>
<gene>
    <name evidence="2" type="ORF">BRAN1462_LOCUS38604</name>
</gene>
<name>A0A6U6PJH9_9DINO</name>
<feature type="transmembrane region" description="Helical" evidence="1">
    <location>
        <begin position="353"/>
        <end position="371"/>
    </location>
</feature>
<dbReference type="AlphaFoldDB" id="A0A6U6PJH9"/>
<keyword evidence="1" id="KW-1133">Transmembrane helix</keyword>
<protein>
    <submittedName>
        <fullName evidence="2">Uncharacterized protein</fullName>
    </submittedName>
</protein>
<keyword evidence="1" id="KW-0472">Membrane</keyword>
<feature type="transmembrane region" description="Helical" evidence="1">
    <location>
        <begin position="264"/>
        <end position="286"/>
    </location>
</feature>
<accession>A0A6U6PJH9</accession>
<evidence type="ECO:0000256" key="1">
    <source>
        <dbReference type="SAM" id="Phobius"/>
    </source>
</evidence>
<feature type="transmembrane region" description="Helical" evidence="1">
    <location>
        <begin position="124"/>
        <end position="150"/>
    </location>
</feature>
<organism evidence="2">
    <name type="scientific">Zooxanthella nutricula</name>
    <dbReference type="NCBI Taxonomy" id="1333877"/>
    <lineage>
        <taxon>Eukaryota</taxon>
        <taxon>Sar</taxon>
        <taxon>Alveolata</taxon>
        <taxon>Dinophyceae</taxon>
        <taxon>Peridiniales</taxon>
        <taxon>Peridiniales incertae sedis</taxon>
        <taxon>Zooxanthella</taxon>
    </lineage>
</organism>
<keyword evidence="1" id="KW-0812">Transmembrane</keyword>
<sequence length="420" mass="48197">MFNFWPLGQTDGGDAAGQVPVRAVSRRLASQSHALAGRGWKDVVRGTSTEADFDGVIERMAELERQQLIEQEEIKQYEKSKIGVEEDSYNFFFMRLVQWWDGTTSVNFWLRHGEYRGRFRSVPLVSLIHGCALYFIGAGIQVWVTLLLYYNSLDMTHKWRHFRAQSGESTLTLHETAKLVRDEVMTGALPNSLLCECAGTRNVKQNSCYVFVMALWVARMIPEFRMAYSMWRNIRLLEIRKDRSMPLFDTDGSTILRLDLPLKILLMIFIPVLRLFVAFLVTYAGFEFLVAQEQTGDIVVKALCMQFVTDIDNLMLKAFASEAGRRQLSQTKLYVFEDPKPFRRWGPDVWDEGVGGLCYLAIGIFVILAFTGGNGELPGFFDGGLVSWNLMYFRMQCQTYCEAWAELCEPEDMTSLRTYC</sequence>
<dbReference type="EMBL" id="HBGW01060574">
    <property type="protein sequence ID" value="CAD9602960.1"/>
    <property type="molecule type" value="Transcribed_RNA"/>
</dbReference>